<dbReference type="PANTHER" id="PTHR46534">
    <property type="entry name" value="IGGFC_BINDING DOMAIN-CONTAINING PROTEIN"/>
    <property type="match status" value="1"/>
</dbReference>
<protein>
    <recommendedName>
        <fullName evidence="1">IgGFc-binding protein N-terminal domain-containing protein</fullName>
    </recommendedName>
</protein>
<organism evidence="2 3">
    <name type="scientific">Stichopus japonicus</name>
    <name type="common">Sea cucumber</name>
    <dbReference type="NCBI Taxonomy" id="307972"/>
    <lineage>
        <taxon>Eukaryota</taxon>
        <taxon>Metazoa</taxon>
        <taxon>Echinodermata</taxon>
        <taxon>Eleutherozoa</taxon>
        <taxon>Echinozoa</taxon>
        <taxon>Holothuroidea</taxon>
        <taxon>Aspidochirotacea</taxon>
        <taxon>Aspidochirotida</taxon>
        <taxon>Stichopodidae</taxon>
        <taxon>Apostichopus</taxon>
    </lineage>
</organism>
<evidence type="ECO:0000259" key="1">
    <source>
        <dbReference type="Pfam" id="PF17517"/>
    </source>
</evidence>
<name>A0A2G8L493_STIJA</name>
<feature type="domain" description="IgGFc-binding protein N-terminal" evidence="1">
    <location>
        <begin position="161"/>
        <end position="284"/>
    </location>
</feature>
<evidence type="ECO:0000313" key="3">
    <source>
        <dbReference type="Proteomes" id="UP000230750"/>
    </source>
</evidence>
<gene>
    <name evidence="2" type="ORF">BSL78_08034</name>
</gene>
<comment type="caution">
    <text evidence="2">The sequence shown here is derived from an EMBL/GenBank/DDBJ whole genome shotgun (WGS) entry which is preliminary data.</text>
</comment>
<dbReference type="Pfam" id="PF17517">
    <property type="entry name" value="IgGFc_binding"/>
    <property type="match status" value="1"/>
</dbReference>
<dbReference type="InterPro" id="IPR035234">
    <property type="entry name" value="IgGFc-bd_N"/>
</dbReference>
<dbReference type="STRING" id="307972.A0A2G8L493"/>
<dbReference type="EMBL" id="MRZV01000226">
    <property type="protein sequence ID" value="PIK55084.1"/>
    <property type="molecule type" value="Genomic_DNA"/>
</dbReference>
<keyword evidence="3" id="KW-1185">Reference proteome</keyword>
<proteinExistence type="predicted"/>
<reference evidence="2 3" key="1">
    <citation type="journal article" date="2017" name="PLoS Biol.">
        <title>The sea cucumber genome provides insights into morphological evolution and visceral regeneration.</title>
        <authorList>
            <person name="Zhang X."/>
            <person name="Sun L."/>
            <person name="Yuan J."/>
            <person name="Sun Y."/>
            <person name="Gao Y."/>
            <person name="Zhang L."/>
            <person name="Li S."/>
            <person name="Dai H."/>
            <person name="Hamel J.F."/>
            <person name="Liu C."/>
            <person name="Yu Y."/>
            <person name="Liu S."/>
            <person name="Lin W."/>
            <person name="Guo K."/>
            <person name="Jin S."/>
            <person name="Xu P."/>
            <person name="Storey K.B."/>
            <person name="Huan P."/>
            <person name="Zhang T."/>
            <person name="Zhou Y."/>
            <person name="Zhang J."/>
            <person name="Lin C."/>
            <person name="Li X."/>
            <person name="Xing L."/>
            <person name="Huo D."/>
            <person name="Sun M."/>
            <person name="Wang L."/>
            <person name="Mercier A."/>
            <person name="Li F."/>
            <person name="Yang H."/>
            <person name="Xiang J."/>
        </authorList>
    </citation>
    <scope>NUCLEOTIDE SEQUENCE [LARGE SCALE GENOMIC DNA]</scope>
    <source>
        <strain evidence="2">Shaxun</strain>
        <tissue evidence="2">Muscle</tissue>
    </source>
</reference>
<dbReference type="AlphaFoldDB" id="A0A2G8L493"/>
<dbReference type="PANTHER" id="PTHR46534:SF1">
    <property type="entry name" value="IGGFC-BINDING PROTEIN N-TERMINAL DOMAIN-CONTAINING PROTEIN"/>
    <property type="match status" value="1"/>
</dbReference>
<evidence type="ECO:0000313" key="2">
    <source>
        <dbReference type="EMBL" id="PIK55084.1"/>
    </source>
</evidence>
<sequence length="288" mass="31422">MVMKSQSITTPPDSDDQLYTTITSSTDSLKLMSTNSIDDTETSTAGSAGWHGVQQPRFIFTLLPLECSSSSAVVKVFIASLSQNTEASGNISFPLRDIEDIPFVTGENGSLIDIPLHVLPSSIQTLRKENSTAMISADRPVAAYVHLRCTEQQNNKATTFKLIPLDGLGTEYRVISYRYMGNPVTAVTAYNRTTVVNIIQSGISQTTTLMPYETILWESDSDLSGVYLVTDEPVFVVSGNKEDHLDGSTMGKDMFYECMPPLNDWGSISVVPLSDRESASILRIVPGT</sequence>
<dbReference type="Proteomes" id="UP000230750">
    <property type="component" value="Unassembled WGS sequence"/>
</dbReference>
<accession>A0A2G8L493</accession>